<proteinExistence type="predicted"/>
<reference evidence="2 3" key="1">
    <citation type="journal article" date="2024" name="Science">
        <title>Giant polyketide synthase enzymes in the biosynthesis of giant marine polyether toxins.</title>
        <authorList>
            <person name="Fallon T.R."/>
            <person name="Shende V.V."/>
            <person name="Wierzbicki I.H."/>
            <person name="Pendleton A.L."/>
            <person name="Watervoot N.F."/>
            <person name="Auber R.P."/>
            <person name="Gonzalez D.J."/>
            <person name="Wisecaver J.H."/>
            <person name="Moore B.S."/>
        </authorList>
    </citation>
    <scope>NUCLEOTIDE SEQUENCE [LARGE SCALE GENOMIC DNA]</scope>
    <source>
        <strain evidence="2 3">12B1</strain>
    </source>
</reference>
<feature type="compositionally biased region" description="Basic and acidic residues" evidence="1">
    <location>
        <begin position="60"/>
        <end position="74"/>
    </location>
</feature>
<dbReference type="AlphaFoldDB" id="A0AB34IFD1"/>
<feature type="compositionally biased region" description="Acidic residues" evidence="1">
    <location>
        <begin position="105"/>
        <end position="116"/>
    </location>
</feature>
<comment type="caution">
    <text evidence="2">The sequence shown here is derived from an EMBL/GenBank/DDBJ whole genome shotgun (WGS) entry which is preliminary data.</text>
</comment>
<protein>
    <submittedName>
        <fullName evidence="2">Uncharacterized protein</fullName>
    </submittedName>
</protein>
<evidence type="ECO:0000313" key="2">
    <source>
        <dbReference type="EMBL" id="KAL1496264.1"/>
    </source>
</evidence>
<feature type="region of interest" description="Disordered" evidence="1">
    <location>
        <begin position="1"/>
        <end position="156"/>
    </location>
</feature>
<organism evidence="2 3">
    <name type="scientific">Prymnesium parvum</name>
    <name type="common">Toxic golden alga</name>
    <dbReference type="NCBI Taxonomy" id="97485"/>
    <lineage>
        <taxon>Eukaryota</taxon>
        <taxon>Haptista</taxon>
        <taxon>Haptophyta</taxon>
        <taxon>Prymnesiophyceae</taxon>
        <taxon>Prymnesiales</taxon>
        <taxon>Prymnesiaceae</taxon>
        <taxon>Prymnesium</taxon>
    </lineage>
</organism>
<sequence length="176" mass="19066">MWKQGRGSSTKVDGVKTVPRDSMRKGHETGDEESASTNSANESLEAVLANLKASGEQDPEERLRKINEIIDSRHKPARPKSNSAARRVAPPEPVQPSAQAHEAYFDPDDTFGDEEIVAPSEDVTVTPEYTHPSFVRSPVRAGDDGSSAPTLNARSQPVVPFGVRLNNGRPARSLIV</sequence>
<dbReference type="Proteomes" id="UP001515480">
    <property type="component" value="Unassembled WGS sequence"/>
</dbReference>
<accession>A0AB34IFD1</accession>
<feature type="compositionally biased region" description="Low complexity" evidence="1">
    <location>
        <begin position="35"/>
        <end position="46"/>
    </location>
</feature>
<evidence type="ECO:0000313" key="3">
    <source>
        <dbReference type="Proteomes" id="UP001515480"/>
    </source>
</evidence>
<keyword evidence="3" id="KW-1185">Reference proteome</keyword>
<feature type="compositionally biased region" description="Polar residues" evidence="1">
    <location>
        <begin position="1"/>
        <end position="11"/>
    </location>
</feature>
<dbReference type="EMBL" id="JBGBPQ010000029">
    <property type="protein sequence ID" value="KAL1496264.1"/>
    <property type="molecule type" value="Genomic_DNA"/>
</dbReference>
<gene>
    <name evidence="2" type="ORF">AB1Y20_016227</name>
</gene>
<evidence type="ECO:0000256" key="1">
    <source>
        <dbReference type="SAM" id="MobiDB-lite"/>
    </source>
</evidence>
<name>A0AB34IFD1_PRYPA</name>
<feature type="compositionally biased region" description="Basic and acidic residues" evidence="1">
    <location>
        <begin position="18"/>
        <end position="29"/>
    </location>
</feature>